<dbReference type="Pfam" id="PF10318">
    <property type="entry name" value="7TM_GPCR_Srh"/>
    <property type="match status" value="1"/>
</dbReference>
<feature type="transmembrane region" description="Helical" evidence="1">
    <location>
        <begin position="395"/>
        <end position="422"/>
    </location>
</feature>
<feature type="chain" id="PRO_5042083872" evidence="2">
    <location>
        <begin position="23"/>
        <end position="477"/>
    </location>
</feature>
<keyword evidence="2" id="KW-0732">Signal</keyword>
<feature type="transmembrane region" description="Helical" evidence="1">
    <location>
        <begin position="359"/>
        <end position="389"/>
    </location>
</feature>
<keyword evidence="4" id="KW-1185">Reference proteome</keyword>
<evidence type="ECO:0000256" key="2">
    <source>
        <dbReference type="SAM" id="SignalP"/>
    </source>
</evidence>
<evidence type="ECO:0000256" key="1">
    <source>
        <dbReference type="SAM" id="Phobius"/>
    </source>
</evidence>
<feature type="transmembrane region" description="Helical" evidence="1">
    <location>
        <begin position="318"/>
        <end position="339"/>
    </location>
</feature>
<reference evidence="3" key="1">
    <citation type="submission" date="2022-01" db="EMBL/GenBank/DDBJ databases">
        <title>Genome Sequence Resource for Two Populations of Ditylenchus destructor, the Migratory Endoparasitic Phytonematode.</title>
        <authorList>
            <person name="Zhang H."/>
            <person name="Lin R."/>
            <person name="Xie B."/>
        </authorList>
    </citation>
    <scope>NUCLEOTIDE SEQUENCE</scope>
    <source>
        <strain evidence="3">BazhouSP</strain>
    </source>
</reference>
<proteinExistence type="predicted"/>
<feature type="transmembrane region" description="Helical" evidence="1">
    <location>
        <begin position="131"/>
        <end position="151"/>
    </location>
</feature>
<dbReference type="Proteomes" id="UP001201812">
    <property type="component" value="Unassembled WGS sequence"/>
</dbReference>
<evidence type="ECO:0000313" key="4">
    <source>
        <dbReference type="Proteomes" id="UP001201812"/>
    </source>
</evidence>
<dbReference type="PANTHER" id="PTHR22943:SF248">
    <property type="entry name" value="SEVEN TM RECEPTOR"/>
    <property type="match status" value="1"/>
</dbReference>
<dbReference type="EMBL" id="JAKKPZ010000096">
    <property type="protein sequence ID" value="KAI1702617.1"/>
    <property type="molecule type" value="Genomic_DNA"/>
</dbReference>
<keyword evidence="1" id="KW-0472">Membrane</keyword>
<feature type="signal peptide" evidence="2">
    <location>
        <begin position="1"/>
        <end position="22"/>
    </location>
</feature>
<sequence>MNACNFTAILLIALCYVSLLAAQWGYGNTYGYNGYGNYGGYGGYPGYGMGYGRGYGMGGPMAGAMQGAFQGAQQGAQIGAMLGGAAAALVQLIGPCYRPIQMSLPSQNIPTITYRPIILFSPSQILIAETIAYITLVLLLVSYAMLCWVCLKKSPRSMNDYKWYILINATNGVIFETLLTLAHPELFLPYPLIVIGGIGRNLTALHPAFKYVFGDLFMLSFISIFYFTVVLFLFRYSQTVDNWLYRRIFSKSRVGLPLNAFVLLIFLCVFIIPQNAGLIARDSAIESMRDVDVVVYERIRNRIVLGSVPTGSNASQTISTVLIVLFLVIFLAVIVFSIYGCYSSLRRMRPVLSKRTASLYLALINSLVLDMAMAGFLTFVPVIVVIIALQSNSPYTSIIATIGLQIGSIYPLAANIILIAYVTPYRRATISLFWRILGREVSSVDFMSKFTSSAEQTQAQLFRSRATPLFTLGTRAQ</sequence>
<keyword evidence="1" id="KW-1133">Transmembrane helix</keyword>
<organism evidence="3 4">
    <name type="scientific">Ditylenchus destructor</name>
    <dbReference type="NCBI Taxonomy" id="166010"/>
    <lineage>
        <taxon>Eukaryota</taxon>
        <taxon>Metazoa</taxon>
        <taxon>Ecdysozoa</taxon>
        <taxon>Nematoda</taxon>
        <taxon>Chromadorea</taxon>
        <taxon>Rhabditida</taxon>
        <taxon>Tylenchina</taxon>
        <taxon>Tylenchomorpha</taxon>
        <taxon>Sphaerularioidea</taxon>
        <taxon>Anguinidae</taxon>
        <taxon>Anguininae</taxon>
        <taxon>Ditylenchus</taxon>
    </lineage>
</organism>
<gene>
    <name evidence="3" type="ORF">DdX_15398</name>
</gene>
<feature type="transmembrane region" description="Helical" evidence="1">
    <location>
        <begin position="254"/>
        <end position="272"/>
    </location>
</feature>
<name>A0AAD4MV35_9BILA</name>
<keyword evidence="1" id="KW-0812">Transmembrane</keyword>
<comment type="caution">
    <text evidence="3">The sequence shown here is derived from an EMBL/GenBank/DDBJ whole genome shotgun (WGS) entry which is preliminary data.</text>
</comment>
<feature type="transmembrane region" description="Helical" evidence="1">
    <location>
        <begin position="211"/>
        <end position="234"/>
    </location>
</feature>
<protein>
    <submittedName>
        <fullName evidence="3">Serpentine type 7TM GPCR chemoreceptor srh domain-containing protein</fullName>
    </submittedName>
</protein>
<accession>A0AAD4MV35</accession>
<feature type="transmembrane region" description="Helical" evidence="1">
    <location>
        <begin position="163"/>
        <end position="182"/>
    </location>
</feature>
<dbReference type="AlphaFoldDB" id="A0AAD4MV35"/>
<dbReference type="PANTHER" id="PTHR22943">
    <property type="entry name" value="7-TRANSMEMBRANE DOMAIN RECEPTOR C.ELEGANS"/>
    <property type="match status" value="1"/>
</dbReference>
<evidence type="ECO:0000313" key="3">
    <source>
        <dbReference type="EMBL" id="KAI1702617.1"/>
    </source>
</evidence>
<dbReference type="InterPro" id="IPR019422">
    <property type="entry name" value="7TM_GPCR_serpentine_rcpt_Srh"/>
</dbReference>